<evidence type="ECO:0000256" key="5">
    <source>
        <dbReference type="PROSITE-ProRule" id="PRU00723"/>
    </source>
</evidence>
<evidence type="ECO:0000259" key="7">
    <source>
        <dbReference type="PROSITE" id="PS50103"/>
    </source>
</evidence>
<dbReference type="SUPFAM" id="SSF90229">
    <property type="entry name" value="CCCH zinc finger"/>
    <property type="match status" value="3"/>
</dbReference>
<reference evidence="8" key="1">
    <citation type="journal article" date="2017" name="Arch. Virol.">
        <title>Complete genome sequence of shrimp hemocyte iridescent virus (SHIV) isolated from white leg shrimp, Litopenaeus vannamei.</title>
        <authorList>
            <person name="Qiu L."/>
            <person name="Chen M.M."/>
            <person name="Wang R.Y."/>
            <person name="Wan X.Y."/>
            <person name="Li C."/>
            <person name="Zhang Q.L."/>
            <person name="Dong X."/>
            <person name="Yang B."/>
            <person name="Xiang J.H."/>
            <person name="Huang J."/>
        </authorList>
    </citation>
    <scope>NUCLEOTIDE SEQUENCE [LARGE SCALE GENOMIC DNA]</scope>
    <source>
        <strain evidence="8">20141215</strain>
    </source>
</reference>
<feature type="domain" description="C3H1-type" evidence="7">
    <location>
        <begin position="359"/>
        <end position="386"/>
    </location>
</feature>
<dbReference type="GO" id="GO:0008270">
    <property type="term" value="F:zinc ion binding"/>
    <property type="evidence" value="ECO:0007669"/>
    <property type="project" value="UniProtKB-KW"/>
</dbReference>
<organism evidence="8">
    <name type="scientific">Shrimp hemocyte iridescent virus</name>
    <dbReference type="NCBI Taxonomy" id="2039780"/>
    <lineage>
        <taxon>Viruses</taxon>
        <taxon>Varidnaviria</taxon>
        <taxon>Bamfordvirae</taxon>
        <taxon>Nucleocytoviricota</taxon>
        <taxon>Megaviricetes</taxon>
        <taxon>Pimascovirales</taxon>
        <taxon>Pimascovirales incertae sedis</taxon>
        <taxon>Iridoviridae</taxon>
        <taxon>Betairidovirinae</taxon>
        <taxon>Decapodiridovirus</taxon>
        <taxon>Decapodiridovirus litopenaeus1</taxon>
        <taxon>Decapod iridescent virus 1</taxon>
    </lineage>
</organism>
<feature type="domain" description="C3H1-type" evidence="7">
    <location>
        <begin position="439"/>
        <end position="477"/>
    </location>
</feature>
<feature type="zinc finger region" description="C3H1-type" evidence="5">
    <location>
        <begin position="297"/>
        <end position="325"/>
    </location>
</feature>
<evidence type="ECO:0000256" key="1">
    <source>
        <dbReference type="ARBA" id="ARBA00022723"/>
    </source>
</evidence>
<dbReference type="Pfam" id="PF14608">
    <property type="entry name" value="zf-CCCH_2"/>
    <property type="match status" value="2"/>
</dbReference>
<dbReference type="InterPro" id="IPR045877">
    <property type="entry name" value="ZFP36-like"/>
</dbReference>
<dbReference type="Pfam" id="PF18044">
    <property type="entry name" value="zf-CCCH_4"/>
    <property type="match status" value="4"/>
</dbReference>
<reference evidence="8" key="2">
    <citation type="journal article" date="2017" name="Sci. Rep.">
        <title>Characterization of a new member of Iridoviridae, Shrimp hemocyte iridescent virus (SHIV), found in white leg shrimp (Litopenaeus vannamei).</title>
        <authorList>
            <person name="Qiu L."/>
            <person name="Chen M.M."/>
            <person name="Wan X.Y."/>
            <person name="Li C."/>
            <person name="Zhang Q.L."/>
            <person name="Wang R.Y."/>
            <person name="Cheng D.Y."/>
            <person name="Dong X."/>
            <person name="Yang B."/>
            <person name="Wang X.H."/>
            <person name="Xiang J.H."/>
            <person name="Huang J."/>
        </authorList>
    </citation>
    <scope>NUCLEOTIDE SEQUENCE [LARGE SCALE GENOMIC DNA]</scope>
    <source>
        <strain evidence="8">20141215</strain>
    </source>
</reference>
<feature type="domain" description="C3H1-type" evidence="7">
    <location>
        <begin position="330"/>
        <end position="358"/>
    </location>
</feature>
<dbReference type="Gene3D" id="4.10.1000.10">
    <property type="entry name" value="Zinc finger, CCCH-type"/>
    <property type="match status" value="3"/>
</dbReference>
<protein>
    <submittedName>
        <fullName evidence="8">Zinc finger CCCH domain-containing 37</fullName>
    </submittedName>
</protein>
<feature type="region of interest" description="Disordered" evidence="6">
    <location>
        <begin position="392"/>
        <end position="438"/>
    </location>
</feature>
<evidence type="ECO:0000256" key="2">
    <source>
        <dbReference type="ARBA" id="ARBA00022737"/>
    </source>
</evidence>
<accession>A0A291B0K5</accession>
<evidence type="ECO:0000256" key="4">
    <source>
        <dbReference type="ARBA" id="ARBA00022833"/>
    </source>
</evidence>
<proteinExistence type="predicted"/>
<dbReference type="InterPro" id="IPR000571">
    <property type="entry name" value="Znf_CCCH"/>
</dbReference>
<feature type="domain" description="C3H1-type" evidence="7">
    <location>
        <begin position="297"/>
        <end position="325"/>
    </location>
</feature>
<dbReference type="InterPro" id="IPR036855">
    <property type="entry name" value="Znf_CCCH_sf"/>
</dbReference>
<dbReference type="RefSeq" id="YP_010084771.1">
    <property type="nucleotide sequence ID" value="NC_055165.1"/>
</dbReference>
<evidence type="ECO:0000256" key="6">
    <source>
        <dbReference type="SAM" id="MobiDB-lite"/>
    </source>
</evidence>
<feature type="domain" description="C3H1-type" evidence="7">
    <location>
        <begin position="256"/>
        <end position="284"/>
    </location>
</feature>
<gene>
    <name evidence="8" type="primary">19R</name>
</gene>
<feature type="domain" description="C3H1-type" evidence="7">
    <location>
        <begin position="217"/>
        <end position="245"/>
    </location>
</feature>
<feature type="zinc finger region" description="C3H1-type" evidence="5">
    <location>
        <begin position="359"/>
        <end position="386"/>
    </location>
</feature>
<dbReference type="EMBL" id="MF599468">
    <property type="protein sequence ID" value="ATE87028.1"/>
    <property type="molecule type" value="Genomic_DNA"/>
</dbReference>
<dbReference type="InterPro" id="IPR041367">
    <property type="entry name" value="Znf-CCCH_4"/>
</dbReference>
<dbReference type="PANTHER" id="PTHR12547">
    <property type="entry name" value="CCCH ZINC FINGER/TIS11-RELATED"/>
    <property type="match status" value="1"/>
</dbReference>
<name>A0A291B0K5_9VIRU</name>
<dbReference type="SMART" id="SM00356">
    <property type="entry name" value="ZnF_C3H1"/>
    <property type="match status" value="7"/>
</dbReference>
<feature type="compositionally biased region" description="Low complexity" evidence="6">
    <location>
        <begin position="404"/>
        <end position="431"/>
    </location>
</feature>
<sequence>MATKITDNMSTIYNNINMNTIYSDEFSEDMFEDFVSEDFSEVENHPLNKSVTKEQEKQTTIQAVRLHSPVKVCDDEEEDIIAEDDEDEFQDEEIIFEEDEEEEEIFEEEDAEISNTIRLKILQEQNKKQLEGLGALDGKLNWVSSQEEPEKDIKFSELCKEKKTKPVKVMKIPKYTKYNPAKISVGTGLNVIKFSLCDKLRAGNKCEDDSCLLSHDLVGNILCRNVKNGFDCKQGDKCKFSHDRSTAIDVNYGGLDHKLIVCKFTLMDMPCSFGDKCRFSHDKNLEVNKDVILDLIKSKKMPCKSASLGIECRFGDRCKFSHDIPVVEKSSKSVLCKSITMGIQCKFGDKCKFSHENPFAKILCKSVTMGIPCKFGDKCKFAHSKREMRTPMVTAPQVSAPRMSTPQVSPSRVSPVVSRSPTPSRSRTPSVCSESSDSDKKNILCKNIFNIENGQIVQLKDKVCRFGNKCVFAHSRIEVENKIKSNLEMFKCSYQDSKTGCLGIRMSFVYKKDKDGKERKTRCYTNNGNRKCYKIHTNERVTDFIVRTQSK</sequence>
<dbReference type="Proteomes" id="UP000297192">
    <property type="component" value="Segment"/>
</dbReference>
<keyword evidence="9" id="KW-1185">Reference proteome</keyword>
<feature type="zinc finger region" description="C3H1-type" evidence="5">
    <location>
        <begin position="330"/>
        <end position="358"/>
    </location>
</feature>
<feature type="zinc finger region" description="C3H1-type" evidence="5">
    <location>
        <begin position="439"/>
        <end position="477"/>
    </location>
</feature>
<keyword evidence="4 5" id="KW-0862">Zinc</keyword>
<evidence type="ECO:0000313" key="8">
    <source>
        <dbReference type="EMBL" id="ATE87028.1"/>
    </source>
</evidence>
<dbReference type="GeneID" id="65099791"/>
<dbReference type="PANTHER" id="PTHR12547:SF18">
    <property type="entry name" value="PROTEIN TIS11"/>
    <property type="match status" value="1"/>
</dbReference>
<dbReference type="PROSITE" id="PS50103">
    <property type="entry name" value="ZF_C3H1"/>
    <property type="match status" value="6"/>
</dbReference>
<dbReference type="GO" id="GO:0003729">
    <property type="term" value="F:mRNA binding"/>
    <property type="evidence" value="ECO:0007669"/>
    <property type="project" value="InterPro"/>
</dbReference>
<keyword evidence="3 5" id="KW-0863">Zinc-finger</keyword>
<feature type="zinc finger region" description="C3H1-type" evidence="5">
    <location>
        <begin position="217"/>
        <end position="245"/>
    </location>
</feature>
<keyword evidence="1 5" id="KW-0479">Metal-binding</keyword>
<keyword evidence="2" id="KW-0677">Repeat</keyword>
<evidence type="ECO:0000256" key="3">
    <source>
        <dbReference type="ARBA" id="ARBA00022771"/>
    </source>
</evidence>
<feature type="zinc finger region" description="C3H1-type" evidence="5">
    <location>
        <begin position="256"/>
        <end position="284"/>
    </location>
</feature>
<dbReference type="KEGG" id="vg:65099791"/>
<evidence type="ECO:0000313" key="9">
    <source>
        <dbReference type="Proteomes" id="UP000297192"/>
    </source>
</evidence>